<sequence length="955" mass="108683">MDRSPDRDSLFSLREMVDQQAKEQAIFAARLADFPHSFQLRSPDSLTSTRLKKLTKGLESALSVGYKTGLETARARNLLAYFLHCMDRTDDALNELNKVLAMEDQHDNLVTLANKANILRKQYRLSEADEHVERLQQIQEKSPDFKYLVTKAKAELAFTYSRHEPSFFPDAERIFLEVIPDAREPELWLWKFGLALTRRREIRVKPHEMVPTPTADVMKELRDLLDLFLKIAKKCSSENLRAKVYAEIAIVLNHVRKTTHQKTFYKKAGMNVHEACERALDLDGDDNSVLCKCGKMFRYVARNEESRELLEKAVSIRPSSTGFHHLGLTLQRLAQPQLPGYHHYHRPQHSRGSGTSRYQNMVQQFGSMSVGRSAQSEGYEPHRLFGEQMPPNSGNRGNNRRGNRGRYNRGNPENHRQAPGVPGRYTNQHNNPQHHPGTRFPRGNSVQHYNGNRTPTGRNNAGDAQGMTFTRGGYAANSRDQHHDASGMSAASRGTKLSVSLPESKEAKIMQELMKSPTKEMTDLSWDNMLVREAERNFELAVEFSEGENTRALFDLALVRTKIGLKEKALADLKKILQIEKNICVFEHIRVYEQMGSIIKEMAESEANGEKRKQLLNDSKSMLYHSLTIASRFFSRSQGEKEYIREVLVSFSALLKDVEDSDCSAHQKLKEKAKLYQLIRDHGQSLDLLKEIEKMDPEKTEDPEYLKLCITQYMALEKFDEALAFKSLLECTSQGMQTMQLFGDPSFEAKLYIQAARHALLHDKPSAKAHFQTLFHDTVLLNVDHESVTSEDTDASGDPRTEAGTWDIMIVHEDRTEEKAATLTHILQDTCGLSVATVNKVVPPNKLELEGGLRIMRRSTMVLVLAGTKPVSKEMRFLMDRAVKRQTTVTLLVDGERVPEMLHTHRSMVCPGHLFTEPAGAEAAEIERERRTLQVNAICNVIRFIVNLDMNADWV</sequence>
<dbReference type="AlphaFoldDB" id="A0AAN9BBV5"/>
<dbReference type="Gene3D" id="1.25.40.10">
    <property type="entry name" value="Tetratricopeptide repeat domain"/>
    <property type="match status" value="2"/>
</dbReference>
<evidence type="ECO:0000313" key="3">
    <source>
        <dbReference type="Proteomes" id="UP001374579"/>
    </source>
</evidence>
<gene>
    <name evidence="2" type="ORF">V1264_020793</name>
</gene>
<evidence type="ECO:0000313" key="2">
    <source>
        <dbReference type="EMBL" id="KAK7102597.1"/>
    </source>
</evidence>
<evidence type="ECO:0000256" key="1">
    <source>
        <dbReference type="SAM" id="MobiDB-lite"/>
    </source>
</evidence>
<dbReference type="SMART" id="SM00028">
    <property type="entry name" value="TPR"/>
    <property type="match status" value="5"/>
</dbReference>
<comment type="caution">
    <text evidence="2">The sequence shown here is derived from an EMBL/GenBank/DDBJ whole genome shotgun (WGS) entry which is preliminary data.</text>
</comment>
<proteinExistence type="predicted"/>
<organism evidence="2 3">
    <name type="scientific">Littorina saxatilis</name>
    <dbReference type="NCBI Taxonomy" id="31220"/>
    <lineage>
        <taxon>Eukaryota</taxon>
        <taxon>Metazoa</taxon>
        <taxon>Spiralia</taxon>
        <taxon>Lophotrochozoa</taxon>
        <taxon>Mollusca</taxon>
        <taxon>Gastropoda</taxon>
        <taxon>Caenogastropoda</taxon>
        <taxon>Littorinimorpha</taxon>
        <taxon>Littorinoidea</taxon>
        <taxon>Littorinidae</taxon>
        <taxon>Littorina</taxon>
    </lineage>
</organism>
<feature type="compositionally biased region" description="Polar residues" evidence="1">
    <location>
        <begin position="444"/>
        <end position="459"/>
    </location>
</feature>
<dbReference type="InterPro" id="IPR011990">
    <property type="entry name" value="TPR-like_helical_dom_sf"/>
</dbReference>
<dbReference type="PANTHER" id="PTHR16253">
    <property type="entry name" value="TETRATRICOPEPTIDE REPEAT PROTEIN 22"/>
    <property type="match status" value="1"/>
</dbReference>
<dbReference type="Proteomes" id="UP001374579">
    <property type="component" value="Unassembled WGS sequence"/>
</dbReference>
<protein>
    <submittedName>
        <fullName evidence="2">Uncharacterized protein</fullName>
    </submittedName>
</protein>
<name>A0AAN9BBV5_9CAEN</name>
<feature type="region of interest" description="Disordered" evidence="1">
    <location>
        <begin position="478"/>
        <end position="499"/>
    </location>
</feature>
<dbReference type="PANTHER" id="PTHR16253:SF0">
    <property type="entry name" value="TETRATRICOPEPTIDE REPEAT PROTEIN 22"/>
    <property type="match status" value="1"/>
</dbReference>
<dbReference type="SUPFAM" id="SSF48452">
    <property type="entry name" value="TPR-like"/>
    <property type="match status" value="2"/>
</dbReference>
<feature type="compositionally biased region" description="Basic residues" evidence="1">
    <location>
        <begin position="398"/>
        <end position="407"/>
    </location>
</feature>
<dbReference type="InterPro" id="IPR019734">
    <property type="entry name" value="TPR_rpt"/>
</dbReference>
<reference evidence="2 3" key="1">
    <citation type="submission" date="2024-02" db="EMBL/GenBank/DDBJ databases">
        <title>Chromosome-scale genome assembly of the rough periwinkle Littorina saxatilis.</title>
        <authorList>
            <person name="De Jode A."/>
            <person name="Faria R."/>
            <person name="Formenti G."/>
            <person name="Sims Y."/>
            <person name="Smith T.P."/>
            <person name="Tracey A."/>
            <person name="Wood J.M.D."/>
            <person name="Zagrodzka Z.B."/>
            <person name="Johannesson K."/>
            <person name="Butlin R.K."/>
            <person name="Leder E.H."/>
        </authorList>
    </citation>
    <scope>NUCLEOTIDE SEQUENCE [LARGE SCALE GENOMIC DNA]</scope>
    <source>
        <strain evidence="2">Snail1</strain>
        <tissue evidence="2">Muscle</tissue>
    </source>
</reference>
<dbReference type="EMBL" id="JBAMIC010000010">
    <property type="protein sequence ID" value="KAK7102597.1"/>
    <property type="molecule type" value="Genomic_DNA"/>
</dbReference>
<accession>A0AAN9BBV5</accession>
<feature type="region of interest" description="Disordered" evidence="1">
    <location>
        <begin position="369"/>
        <end position="464"/>
    </location>
</feature>
<keyword evidence="3" id="KW-1185">Reference proteome</keyword>
<dbReference type="InterPro" id="IPR042342">
    <property type="entry name" value="TTC22"/>
</dbReference>